<dbReference type="RefSeq" id="WP_012301966.1">
    <property type="nucleotide sequence ID" value="NC_010424.1"/>
</dbReference>
<dbReference type="KEGG" id="dau:Daud_0867"/>
<sequence>MAPHVSYSERLDKLVARLIPLVDYLREVMGKGLTAQMAEYEQYVQEVQAIRVEFDPLQPPPHFEKLHRSFDRFLDSHERLTRHITGMLKTTEPAYVQALAAEFPRVEKLGSRFFQERWRFNQKSGG</sequence>
<proteinExistence type="predicted"/>
<name>B1I331_DESAP</name>
<dbReference type="AlphaFoldDB" id="B1I331"/>
<evidence type="ECO:0000313" key="2">
    <source>
        <dbReference type="Proteomes" id="UP000008544"/>
    </source>
</evidence>
<accession>B1I331</accession>
<organism evidence="1 2">
    <name type="scientific">Desulforudis audaxviator (strain MP104C)</name>
    <dbReference type="NCBI Taxonomy" id="477974"/>
    <lineage>
        <taxon>Bacteria</taxon>
        <taxon>Bacillati</taxon>
        <taxon>Bacillota</taxon>
        <taxon>Clostridia</taxon>
        <taxon>Thermoanaerobacterales</taxon>
        <taxon>Candidatus Desulforudaceae</taxon>
        <taxon>Candidatus Desulforudis</taxon>
    </lineage>
</organism>
<keyword evidence="2" id="KW-1185">Reference proteome</keyword>
<reference evidence="1 2" key="2">
    <citation type="journal article" date="2008" name="Science">
        <title>Environmental genomics reveals a single-species ecosystem deep within Earth.</title>
        <authorList>
            <person name="Chivian D."/>
            <person name="Brodie E.L."/>
            <person name="Alm E.J."/>
            <person name="Culley D.E."/>
            <person name="Dehal P.S."/>
            <person name="Desantis T.Z."/>
            <person name="Gihring T.M."/>
            <person name="Lapidus A."/>
            <person name="Lin L.H."/>
            <person name="Lowry S.R."/>
            <person name="Moser D.P."/>
            <person name="Richardson P.M."/>
            <person name="Southam G."/>
            <person name="Wanger G."/>
            <person name="Pratt L.M."/>
            <person name="Andersen G.L."/>
            <person name="Hazen T.C."/>
            <person name="Brockman F.J."/>
            <person name="Arkin A.P."/>
            <person name="Onstott T.C."/>
        </authorList>
    </citation>
    <scope>NUCLEOTIDE SEQUENCE [LARGE SCALE GENOMIC DNA]</scope>
    <source>
        <strain evidence="1 2">MP104C</strain>
    </source>
</reference>
<evidence type="ECO:0000313" key="1">
    <source>
        <dbReference type="EMBL" id="ACA59380.1"/>
    </source>
</evidence>
<reference evidence="2" key="1">
    <citation type="submission" date="2007-10" db="EMBL/GenBank/DDBJ databases">
        <title>Complete sequence of chromosome of Desulforudis audaxviator MP104C.</title>
        <authorList>
            <person name="Copeland A."/>
            <person name="Lucas S."/>
            <person name="Lapidus A."/>
            <person name="Barry K."/>
            <person name="Glavina del Rio T."/>
            <person name="Dalin E."/>
            <person name="Tice H."/>
            <person name="Bruce D."/>
            <person name="Pitluck S."/>
            <person name="Lowry S.R."/>
            <person name="Larimer F."/>
            <person name="Land M.L."/>
            <person name="Hauser L."/>
            <person name="Kyrpides N."/>
            <person name="Ivanova N.N."/>
            <person name="Richardson P."/>
        </authorList>
    </citation>
    <scope>NUCLEOTIDE SEQUENCE [LARGE SCALE GENOMIC DNA]</scope>
    <source>
        <strain evidence="2">MP104C</strain>
    </source>
</reference>
<dbReference type="HOGENOM" id="CLU_1977903_0_0_9"/>
<protein>
    <submittedName>
        <fullName evidence="1">Uncharacterized protein</fullName>
    </submittedName>
</protein>
<gene>
    <name evidence="1" type="ordered locus">Daud_0867</name>
</gene>
<dbReference type="EMBL" id="CP000860">
    <property type="protein sequence ID" value="ACA59380.1"/>
    <property type="molecule type" value="Genomic_DNA"/>
</dbReference>
<dbReference type="Proteomes" id="UP000008544">
    <property type="component" value="Chromosome"/>
</dbReference>